<reference evidence="2" key="2">
    <citation type="submission" date="2015-03" db="UniProtKB">
        <authorList>
            <consortium name="EnsemblPlants"/>
        </authorList>
    </citation>
    <scope>IDENTIFICATION</scope>
</reference>
<reference evidence="2 3" key="1">
    <citation type="journal article" date="2014" name="Genome Biol.">
        <title>Transcriptome and methylome profiling reveals relics of genome dominance in the mesopolyploid Brassica oleracea.</title>
        <authorList>
            <person name="Parkin I.A."/>
            <person name="Koh C."/>
            <person name="Tang H."/>
            <person name="Robinson S.J."/>
            <person name="Kagale S."/>
            <person name="Clarke W.E."/>
            <person name="Town C.D."/>
            <person name="Nixon J."/>
            <person name="Krishnakumar V."/>
            <person name="Bidwell S.L."/>
            <person name="Denoeud F."/>
            <person name="Belcram H."/>
            <person name="Links M.G."/>
            <person name="Just J."/>
            <person name="Clarke C."/>
            <person name="Bender T."/>
            <person name="Huebert T."/>
            <person name="Mason A.S."/>
            <person name="Pires J.C."/>
            <person name="Barker G."/>
            <person name="Moore J."/>
            <person name="Walley P.G."/>
            <person name="Manoli S."/>
            <person name="Batley J."/>
            <person name="Edwards D."/>
            <person name="Nelson M.N."/>
            <person name="Wang X."/>
            <person name="Paterson A.H."/>
            <person name="King G."/>
            <person name="Bancroft I."/>
            <person name="Chalhoub B."/>
            <person name="Sharpe A.G."/>
        </authorList>
    </citation>
    <scope>NUCLEOTIDE SEQUENCE</scope>
    <source>
        <strain evidence="2 3">cv. TO1000</strain>
    </source>
</reference>
<dbReference type="HOGENOM" id="CLU_033858_0_0_1"/>
<dbReference type="AlphaFoldDB" id="A0A0D3E7V3"/>
<evidence type="ECO:0000313" key="2">
    <source>
        <dbReference type="EnsemblPlants" id="Bo9g075660.1"/>
    </source>
</evidence>
<dbReference type="InterPro" id="IPR004252">
    <property type="entry name" value="Probable_transposase_24"/>
</dbReference>
<evidence type="ECO:0000256" key="1">
    <source>
        <dbReference type="SAM" id="MobiDB-lite"/>
    </source>
</evidence>
<protein>
    <submittedName>
        <fullName evidence="2">Uncharacterized protein</fullName>
    </submittedName>
</protein>
<feature type="region of interest" description="Disordered" evidence="1">
    <location>
        <begin position="1"/>
        <end position="73"/>
    </location>
</feature>
<dbReference type="STRING" id="109376.A0A0D3E7V3"/>
<dbReference type="Pfam" id="PF03004">
    <property type="entry name" value="Transposase_24"/>
    <property type="match status" value="1"/>
</dbReference>
<accession>A0A0D3E7V3</accession>
<evidence type="ECO:0000313" key="3">
    <source>
        <dbReference type="Proteomes" id="UP000032141"/>
    </source>
</evidence>
<name>A0A0D3E7V3_BRAOL</name>
<dbReference type="Proteomes" id="UP000032141">
    <property type="component" value="Chromosome C9"/>
</dbReference>
<feature type="compositionally biased region" description="Pro residues" evidence="1">
    <location>
        <begin position="45"/>
        <end position="67"/>
    </location>
</feature>
<dbReference type="EnsemblPlants" id="Bo9g075660.1">
    <property type="protein sequence ID" value="Bo9g075660.1"/>
    <property type="gene ID" value="Bo9g075660"/>
</dbReference>
<sequence length="354" mass="39431">MSPRRKPVAPAYSQMFHDGVGTSSSGPSYSEAVPDSQTSQRVAWNPPPHAPHMPPPPPPPAAAPQPVPAGAVHPDLFGANNLVGRSVSETIKGYYDRAYPNWSKTPDHIKKTSFKCFAQMWLWSLGITERVKKEFVAKAKTRLCNTVSDWKDKWEIYGYDGKPTELRKEVWDDLIAFWKLHSSIRKANSCSASRRTKNKDGHLPIIHITGQKPHVGIHLEAKTGVLPSLSDLFKMTHTTSDGIFVDPASEKLFYAVASRVEERETELTQQCSDGIPVKLTTEEVTPRKKGRTVGIGSVNEVAKASLSYASRRDEENSLMRARMDSQQDRLDSLEDLLDVMAVGNPTMQRALNER</sequence>
<organism evidence="2 3">
    <name type="scientific">Brassica oleracea var. oleracea</name>
    <dbReference type="NCBI Taxonomy" id="109376"/>
    <lineage>
        <taxon>Eukaryota</taxon>
        <taxon>Viridiplantae</taxon>
        <taxon>Streptophyta</taxon>
        <taxon>Embryophyta</taxon>
        <taxon>Tracheophyta</taxon>
        <taxon>Spermatophyta</taxon>
        <taxon>Magnoliopsida</taxon>
        <taxon>eudicotyledons</taxon>
        <taxon>Gunneridae</taxon>
        <taxon>Pentapetalae</taxon>
        <taxon>rosids</taxon>
        <taxon>malvids</taxon>
        <taxon>Brassicales</taxon>
        <taxon>Brassicaceae</taxon>
        <taxon>Brassiceae</taxon>
        <taxon>Brassica</taxon>
    </lineage>
</organism>
<proteinExistence type="predicted"/>
<dbReference type="Gramene" id="Bo9g075660.1">
    <property type="protein sequence ID" value="Bo9g075660.1"/>
    <property type="gene ID" value="Bo9g075660"/>
</dbReference>
<keyword evidence="3" id="KW-1185">Reference proteome</keyword>